<sequence>MGSPISNGPSLLPVEHKTPIAPPVTKPRSTRSSYSRAPIAKPTPAEEELVRKIHRKVGGPSKLSTYDDPAKVRHVVIEALATEQLHADDTARIRRGQLSVFERRVVRTVTNRGAAVRSRMRQRRQVAQLKHELRLRDVRVRQLEGVVRVLCAKYAVPLPLAILSEQQQIHHLQPLEAHAHQAQAQPILASPLSLSQTTPQKAHHESETESVHSGEQQQQQAQQQQQQQQHQFQALPQSAQPNYNLDPDLLGNLVNQIITTHSRWM</sequence>
<accession>A0A2V3J3A9</accession>
<evidence type="ECO:0000313" key="3">
    <source>
        <dbReference type="Proteomes" id="UP000247409"/>
    </source>
</evidence>
<dbReference type="CDD" id="cd14686">
    <property type="entry name" value="bZIP"/>
    <property type="match status" value="1"/>
</dbReference>
<evidence type="ECO:0000313" key="2">
    <source>
        <dbReference type="EMBL" id="PXF48936.1"/>
    </source>
</evidence>
<dbReference type="EMBL" id="NBIV01000010">
    <property type="protein sequence ID" value="PXF48936.1"/>
    <property type="molecule type" value="Genomic_DNA"/>
</dbReference>
<dbReference type="Proteomes" id="UP000247409">
    <property type="component" value="Unassembled WGS sequence"/>
</dbReference>
<dbReference type="SUPFAM" id="SSF57959">
    <property type="entry name" value="Leucine zipper domain"/>
    <property type="match status" value="1"/>
</dbReference>
<dbReference type="GO" id="GO:0003700">
    <property type="term" value="F:DNA-binding transcription factor activity"/>
    <property type="evidence" value="ECO:0007669"/>
    <property type="project" value="InterPro"/>
</dbReference>
<organism evidence="2 3">
    <name type="scientific">Gracilariopsis chorda</name>
    <dbReference type="NCBI Taxonomy" id="448386"/>
    <lineage>
        <taxon>Eukaryota</taxon>
        <taxon>Rhodophyta</taxon>
        <taxon>Florideophyceae</taxon>
        <taxon>Rhodymeniophycidae</taxon>
        <taxon>Gracilariales</taxon>
        <taxon>Gracilariaceae</taxon>
        <taxon>Gracilariopsis</taxon>
    </lineage>
</organism>
<feature type="region of interest" description="Disordered" evidence="1">
    <location>
        <begin position="1"/>
        <end position="45"/>
    </location>
</feature>
<evidence type="ECO:0000256" key="1">
    <source>
        <dbReference type="SAM" id="MobiDB-lite"/>
    </source>
</evidence>
<proteinExistence type="predicted"/>
<protein>
    <recommendedName>
        <fullName evidence="4">BZIP domain-containing protein</fullName>
    </recommendedName>
</protein>
<keyword evidence="3" id="KW-1185">Reference proteome</keyword>
<reference evidence="2 3" key="1">
    <citation type="journal article" date="2018" name="Mol. Biol. Evol.">
        <title>Analysis of the draft genome of the red seaweed Gracilariopsis chorda provides insights into genome size evolution in Rhodophyta.</title>
        <authorList>
            <person name="Lee J."/>
            <person name="Yang E.C."/>
            <person name="Graf L."/>
            <person name="Yang J.H."/>
            <person name="Qiu H."/>
            <person name="Zel Zion U."/>
            <person name="Chan C.X."/>
            <person name="Stephens T.G."/>
            <person name="Weber A.P.M."/>
            <person name="Boo G.H."/>
            <person name="Boo S.M."/>
            <person name="Kim K.M."/>
            <person name="Shin Y."/>
            <person name="Jung M."/>
            <person name="Lee S.J."/>
            <person name="Yim H.S."/>
            <person name="Lee J.H."/>
            <person name="Bhattacharya D."/>
            <person name="Yoon H.S."/>
        </authorList>
    </citation>
    <scope>NUCLEOTIDE SEQUENCE [LARGE SCALE GENOMIC DNA]</scope>
    <source>
        <strain evidence="2 3">SKKU-2015</strain>
        <tissue evidence="2">Whole body</tissue>
    </source>
</reference>
<feature type="compositionally biased region" description="Low complexity" evidence="1">
    <location>
        <begin position="216"/>
        <end position="234"/>
    </location>
</feature>
<dbReference type="AlphaFoldDB" id="A0A2V3J3A9"/>
<dbReference type="InterPro" id="IPR046347">
    <property type="entry name" value="bZIP_sf"/>
</dbReference>
<evidence type="ECO:0008006" key="4">
    <source>
        <dbReference type="Google" id="ProtNLM"/>
    </source>
</evidence>
<comment type="caution">
    <text evidence="2">The sequence shown here is derived from an EMBL/GenBank/DDBJ whole genome shotgun (WGS) entry which is preliminary data.</text>
</comment>
<feature type="compositionally biased region" description="Basic and acidic residues" evidence="1">
    <location>
        <begin position="202"/>
        <end position="212"/>
    </location>
</feature>
<feature type="region of interest" description="Disordered" evidence="1">
    <location>
        <begin position="194"/>
        <end position="234"/>
    </location>
</feature>
<name>A0A2V3J3A9_9FLOR</name>
<gene>
    <name evidence="2" type="ORF">BWQ96_01278</name>
</gene>